<evidence type="ECO:0000313" key="2">
    <source>
        <dbReference type="Proteomes" id="UP000765509"/>
    </source>
</evidence>
<accession>A0A9Q3C421</accession>
<reference evidence="1" key="1">
    <citation type="submission" date="2021-03" db="EMBL/GenBank/DDBJ databases">
        <title>Draft genome sequence of rust myrtle Austropuccinia psidii MF-1, a brazilian biotype.</title>
        <authorList>
            <person name="Quecine M.C."/>
            <person name="Pachon D.M.R."/>
            <person name="Bonatelli M.L."/>
            <person name="Correr F.H."/>
            <person name="Franceschini L.M."/>
            <person name="Leite T.F."/>
            <person name="Margarido G.R.A."/>
            <person name="Almeida C.A."/>
            <person name="Ferrarezi J.A."/>
            <person name="Labate C.A."/>
        </authorList>
    </citation>
    <scope>NUCLEOTIDE SEQUENCE</scope>
    <source>
        <strain evidence="1">MF-1</strain>
    </source>
</reference>
<protein>
    <submittedName>
        <fullName evidence="1">Uncharacterized protein</fullName>
    </submittedName>
</protein>
<dbReference type="Proteomes" id="UP000765509">
    <property type="component" value="Unassembled WGS sequence"/>
</dbReference>
<gene>
    <name evidence="1" type="ORF">O181_017794</name>
</gene>
<sequence>MRISSGGENCHIPQTIIVHFIKFSDTSRPMGDERCGFTCPWIAQAGNLAGGRSCFREISLDQGPNFSGIPPMFTCKIRPISEYTTPYLEHHTTR</sequence>
<dbReference type="EMBL" id="AVOT02005046">
    <property type="protein sequence ID" value="MBW0478079.1"/>
    <property type="molecule type" value="Genomic_DNA"/>
</dbReference>
<proteinExistence type="predicted"/>
<keyword evidence="2" id="KW-1185">Reference proteome</keyword>
<name>A0A9Q3C421_9BASI</name>
<comment type="caution">
    <text evidence="1">The sequence shown here is derived from an EMBL/GenBank/DDBJ whole genome shotgun (WGS) entry which is preliminary data.</text>
</comment>
<organism evidence="1 2">
    <name type="scientific">Austropuccinia psidii MF-1</name>
    <dbReference type="NCBI Taxonomy" id="1389203"/>
    <lineage>
        <taxon>Eukaryota</taxon>
        <taxon>Fungi</taxon>
        <taxon>Dikarya</taxon>
        <taxon>Basidiomycota</taxon>
        <taxon>Pucciniomycotina</taxon>
        <taxon>Pucciniomycetes</taxon>
        <taxon>Pucciniales</taxon>
        <taxon>Sphaerophragmiaceae</taxon>
        <taxon>Austropuccinia</taxon>
    </lineage>
</organism>
<evidence type="ECO:0000313" key="1">
    <source>
        <dbReference type="EMBL" id="MBW0478079.1"/>
    </source>
</evidence>
<dbReference type="AlphaFoldDB" id="A0A9Q3C421"/>